<feature type="region of interest" description="Disordered" evidence="15">
    <location>
        <begin position="24"/>
        <end position="44"/>
    </location>
</feature>
<evidence type="ECO:0000256" key="7">
    <source>
        <dbReference type="ARBA" id="ARBA00022729"/>
    </source>
</evidence>
<keyword evidence="8" id="KW-0677">Repeat</keyword>
<dbReference type="InterPro" id="IPR002126">
    <property type="entry name" value="Cadherin-like_dom"/>
</dbReference>
<gene>
    <name evidence="18" type="ORF">GDO86_014569</name>
</gene>
<keyword evidence="10" id="KW-0130">Cell adhesion</keyword>
<dbReference type="GO" id="GO:0005509">
    <property type="term" value="F:calcium ion binding"/>
    <property type="evidence" value="ECO:0007669"/>
    <property type="project" value="UniProtKB-UniRule"/>
</dbReference>
<feature type="domain" description="Cadherin" evidence="17">
    <location>
        <begin position="81"/>
        <end position="159"/>
    </location>
</feature>
<dbReference type="FunFam" id="2.60.40.60:FF:000019">
    <property type="entry name" value="Cadherin 2"/>
    <property type="match status" value="1"/>
</dbReference>
<proteinExistence type="predicted"/>
<comment type="subcellular location">
    <subcellularLocation>
        <location evidence="1">Cell membrane</location>
        <topology evidence="1">Single-pass type I membrane protein</topology>
    </subcellularLocation>
    <subcellularLocation>
        <location evidence="2">Cytoplasm</location>
    </subcellularLocation>
</comment>
<dbReference type="PANTHER" id="PTHR24027:SF433">
    <property type="entry name" value="CADHERIN 27-RELATED"/>
    <property type="match status" value="1"/>
</dbReference>
<evidence type="ECO:0000256" key="1">
    <source>
        <dbReference type="ARBA" id="ARBA00004251"/>
    </source>
</evidence>
<protein>
    <recommendedName>
        <fullName evidence="17">Cadherin domain-containing protein</fullName>
    </recommendedName>
</protein>
<evidence type="ECO:0000256" key="3">
    <source>
        <dbReference type="ARBA" id="ARBA00022475"/>
    </source>
</evidence>
<dbReference type="GO" id="GO:0034332">
    <property type="term" value="P:adherens junction organization"/>
    <property type="evidence" value="ECO:0007669"/>
    <property type="project" value="TreeGrafter"/>
</dbReference>
<evidence type="ECO:0000256" key="11">
    <source>
        <dbReference type="ARBA" id="ARBA00022989"/>
    </source>
</evidence>
<dbReference type="Pfam" id="PF00028">
    <property type="entry name" value="Cadherin"/>
    <property type="match status" value="3"/>
</dbReference>
<evidence type="ECO:0000313" key="19">
    <source>
        <dbReference type="Proteomes" id="UP000812440"/>
    </source>
</evidence>
<dbReference type="OrthoDB" id="9045962at2759"/>
<name>A0A8T2JXS0_9PIPI</name>
<dbReference type="InterPro" id="IPR039808">
    <property type="entry name" value="Cadherin"/>
</dbReference>
<dbReference type="GO" id="GO:0016342">
    <property type="term" value="C:catenin complex"/>
    <property type="evidence" value="ECO:0007669"/>
    <property type="project" value="TreeGrafter"/>
</dbReference>
<feature type="compositionally biased region" description="Polar residues" evidence="15">
    <location>
        <begin position="24"/>
        <end position="33"/>
    </location>
</feature>
<dbReference type="PANTHER" id="PTHR24027">
    <property type="entry name" value="CADHERIN-23"/>
    <property type="match status" value="1"/>
</dbReference>
<comment type="caution">
    <text evidence="18">The sequence shown here is derived from an EMBL/GenBank/DDBJ whole genome shotgun (WGS) entry which is preliminary data.</text>
</comment>
<dbReference type="GO" id="GO:0005912">
    <property type="term" value="C:adherens junction"/>
    <property type="evidence" value="ECO:0007669"/>
    <property type="project" value="TreeGrafter"/>
</dbReference>
<evidence type="ECO:0000256" key="9">
    <source>
        <dbReference type="ARBA" id="ARBA00022837"/>
    </source>
</evidence>
<evidence type="ECO:0000256" key="5">
    <source>
        <dbReference type="ARBA" id="ARBA00022692"/>
    </source>
</evidence>
<keyword evidence="5" id="KW-0812">Transmembrane</keyword>
<feature type="domain" description="Cadherin" evidence="17">
    <location>
        <begin position="271"/>
        <end position="404"/>
    </location>
</feature>
<evidence type="ECO:0000256" key="4">
    <source>
        <dbReference type="ARBA" id="ARBA00022490"/>
    </source>
</evidence>
<dbReference type="GO" id="GO:0007156">
    <property type="term" value="P:homophilic cell adhesion via plasma membrane adhesion molecules"/>
    <property type="evidence" value="ECO:0007669"/>
    <property type="project" value="InterPro"/>
</dbReference>
<keyword evidence="11" id="KW-1133">Transmembrane helix</keyword>
<dbReference type="FunFam" id="2.60.40.60:FF:000011">
    <property type="entry name" value="Cadherin 1"/>
    <property type="match status" value="1"/>
</dbReference>
<dbReference type="AlphaFoldDB" id="A0A8T2JXS0"/>
<dbReference type="GO" id="GO:0005737">
    <property type="term" value="C:cytoplasm"/>
    <property type="evidence" value="ECO:0007669"/>
    <property type="project" value="UniProtKB-SubCell"/>
</dbReference>
<dbReference type="InterPro" id="IPR015919">
    <property type="entry name" value="Cadherin-like_sf"/>
</dbReference>
<keyword evidence="6" id="KW-0479">Metal-binding</keyword>
<evidence type="ECO:0000256" key="8">
    <source>
        <dbReference type="ARBA" id="ARBA00022737"/>
    </source>
</evidence>
<evidence type="ECO:0000259" key="17">
    <source>
        <dbReference type="PROSITE" id="PS50268"/>
    </source>
</evidence>
<evidence type="ECO:0000256" key="16">
    <source>
        <dbReference type="SAM" id="SignalP"/>
    </source>
</evidence>
<dbReference type="GO" id="GO:0016339">
    <property type="term" value="P:calcium-dependent cell-cell adhesion via plasma membrane cell adhesion molecules"/>
    <property type="evidence" value="ECO:0007669"/>
    <property type="project" value="TreeGrafter"/>
</dbReference>
<dbReference type="GO" id="GO:0000902">
    <property type="term" value="P:cell morphogenesis"/>
    <property type="evidence" value="ECO:0007669"/>
    <property type="project" value="TreeGrafter"/>
</dbReference>
<evidence type="ECO:0000256" key="6">
    <source>
        <dbReference type="ARBA" id="ARBA00022723"/>
    </source>
</evidence>
<dbReference type="FunFam" id="2.60.40.60:FF:000158">
    <property type="entry name" value="Dachsous cadherin-related 1"/>
    <property type="match status" value="1"/>
</dbReference>
<dbReference type="GO" id="GO:0008013">
    <property type="term" value="F:beta-catenin binding"/>
    <property type="evidence" value="ECO:0007669"/>
    <property type="project" value="TreeGrafter"/>
</dbReference>
<dbReference type="Gene3D" id="2.60.40.60">
    <property type="entry name" value="Cadherins"/>
    <property type="match status" value="4"/>
</dbReference>
<feature type="domain" description="Cadherin" evidence="17">
    <location>
        <begin position="160"/>
        <end position="270"/>
    </location>
</feature>
<keyword evidence="12" id="KW-0472">Membrane</keyword>
<dbReference type="PROSITE" id="PS50268">
    <property type="entry name" value="CADHERIN_2"/>
    <property type="match status" value="4"/>
</dbReference>
<dbReference type="GO" id="GO:0045296">
    <property type="term" value="F:cadherin binding"/>
    <property type="evidence" value="ECO:0007669"/>
    <property type="project" value="TreeGrafter"/>
</dbReference>
<keyword evidence="9 14" id="KW-0106">Calcium</keyword>
<keyword evidence="3" id="KW-1003">Cell membrane</keyword>
<feature type="compositionally biased region" description="Basic residues" evidence="15">
    <location>
        <begin position="34"/>
        <end position="44"/>
    </location>
</feature>
<feature type="signal peptide" evidence="16">
    <location>
        <begin position="1"/>
        <end position="31"/>
    </location>
</feature>
<dbReference type="PRINTS" id="PR00205">
    <property type="entry name" value="CADHERIN"/>
</dbReference>
<organism evidence="18 19">
    <name type="scientific">Hymenochirus boettgeri</name>
    <name type="common">Congo dwarf clawed frog</name>
    <dbReference type="NCBI Taxonomy" id="247094"/>
    <lineage>
        <taxon>Eukaryota</taxon>
        <taxon>Metazoa</taxon>
        <taxon>Chordata</taxon>
        <taxon>Craniata</taxon>
        <taxon>Vertebrata</taxon>
        <taxon>Euteleostomi</taxon>
        <taxon>Amphibia</taxon>
        <taxon>Batrachia</taxon>
        <taxon>Anura</taxon>
        <taxon>Pipoidea</taxon>
        <taxon>Pipidae</taxon>
        <taxon>Pipinae</taxon>
        <taxon>Hymenochirus</taxon>
    </lineage>
</organism>
<dbReference type="EMBL" id="JAACNH010000003">
    <property type="protein sequence ID" value="KAG8447156.1"/>
    <property type="molecule type" value="Genomic_DNA"/>
</dbReference>
<evidence type="ECO:0000256" key="2">
    <source>
        <dbReference type="ARBA" id="ARBA00004496"/>
    </source>
</evidence>
<feature type="chain" id="PRO_5035932751" description="Cadherin domain-containing protein" evidence="16">
    <location>
        <begin position="32"/>
        <end position="490"/>
    </location>
</feature>
<evidence type="ECO:0000256" key="10">
    <source>
        <dbReference type="ARBA" id="ARBA00022889"/>
    </source>
</evidence>
<dbReference type="GO" id="GO:0044331">
    <property type="term" value="P:cell-cell adhesion mediated by cadherin"/>
    <property type="evidence" value="ECO:0007669"/>
    <property type="project" value="TreeGrafter"/>
</dbReference>
<reference evidence="18" key="1">
    <citation type="thesis" date="2020" institute="ProQuest LLC" country="789 East Eisenhower Parkway, Ann Arbor, MI, USA">
        <title>Comparative Genomics and Chromosome Evolution.</title>
        <authorList>
            <person name="Mudd A.B."/>
        </authorList>
    </citation>
    <scope>NUCLEOTIDE SEQUENCE</scope>
    <source>
        <strain evidence="18">Female2</strain>
        <tissue evidence="18">Blood</tissue>
    </source>
</reference>
<feature type="domain" description="Cadherin" evidence="17">
    <location>
        <begin position="414"/>
        <end position="489"/>
    </location>
</feature>
<accession>A0A8T2JXS0</accession>
<evidence type="ECO:0000256" key="14">
    <source>
        <dbReference type="PROSITE-ProRule" id="PRU00043"/>
    </source>
</evidence>
<sequence>MKGDARKHLHLGILFLVVGLSLQTPSSPSQGKNVTRRVKDSHHLKRRAQIRQKRAWIIDAFEIQEELPGPYPKFIGTVNLENNQLRYRLKGKGVDEDPKGLFSINEENGNIYVHDKVDFEVTPMFNWEFLAINKTSNKLGTKLGIQMKVLDINDNAPEFTSKSYDVAVNESCTQGSTVFTLLAYDKDSQSSSNSLVYYHIVSQSPTDTDTEFTIDKENGFIFFKGCLDYERNKNYKLVFEAKDNGATVQQSSQCEVLIHVIDRNNHPPMWTSEAIQAEVPEREDNRTVTRLGVTDGDSPYTPAWRAVYTILSGNDDGNFIIETDPQTNEGILTVIKPLDYERNQKNELSIVVANQEPLFSCKIMERPPAGLWVVNMEKNIKPKKFRAPKSLTVKVKDVNDPPEFVTEKIGFSIVEHSLKPGTPVGTIQAKDMDIITPNIIKYKILNDPANWVSIDENTGIVTCTGEMDRESQFVSNSKYNVTILAVDDGR</sequence>
<keyword evidence="19" id="KW-1185">Reference proteome</keyword>
<dbReference type="CDD" id="cd11304">
    <property type="entry name" value="Cadherin_repeat"/>
    <property type="match status" value="4"/>
</dbReference>
<dbReference type="SUPFAM" id="SSF49313">
    <property type="entry name" value="Cadherin-like"/>
    <property type="match status" value="4"/>
</dbReference>
<evidence type="ECO:0000313" key="18">
    <source>
        <dbReference type="EMBL" id="KAG8447156.1"/>
    </source>
</evidence>
<evidence type="ECO:0000256" key="15">
    <source>
        <dbReference type="SAM" id="MobiDB-lite"/>
    </source>
</evidence>
<dbReference type="GO" id="GO:0016477">
    <property type="term" value="P:cell migration"/>
    <property type="evidence" value="ECO:0007669"/>
    <property type="project" value="TreeGrafter"/>
</dbReference>
<dbReference type="SMART" id="SM00112">
    <property type="entry name" value="CA"/>
    <property type="match status" value="4"/>
</dbReference>
<evidence type="ECO:0000256" key="12">
    <source>
        <dbReference type="ARBA" id="ARBA00023136"/>
    </source>
</evidence>
<keyword evidence="4" id="KW-0963">Cytoplasm</keyword>
<keyword evidence="13" id="KW-0325">Glycoprotein</keyword>
<evidence type="ECO:0000256" key="13">
    <source>
        <dbReference type="ARBA" id="ARBA00023180"/>
    </source>
</evidence>
<keyword evidence="7 16" id="KW-0732">Signal</keyword>
<dbReference type="Proteomes" id="UP000812440">
    <property type="component" value="Chromosome 8_10"/>
</dbReference>
<dbReference type="FunFam" id="2.60.40.60:FF:000095">
    <property type="entry name" value="Cadherin 13"/>
    <property type="match status" value="1"/>
</dbReference>
<dbReference type="GO" id="GO:0007043">
    <property type="term" value="P:cell-cell junction assembly"/>
    <property type="evidence" value="ECO:0007669"/>
    <property type="project" value="TreeGrafter"/>
</dbReference>